<dbReference type="PANTHER" id="PTHR45642">
    <property type="entry name" value="GDSL ESTERASE/LIPASE EXL3"/>
    <property type="match status" value="1"/>
</dbReference>
<dbReference type="Gramene" id="AUR62029506-RA">
    <property type="protein sequence ID" value="AUR62029506-RA:cds"/>
    <property type="gene ID" value="AUR62029506"/>
</dbReference>
<evidence type="ECO:0000256" key="1">
    <source>
        <dbReference type="ARBA" id="ARBA00008668"/>
    </source>
</evidence>
<evidence type="ECO:0000256" key="2">
    <source>
        <dbReference type="SAM" id="Phobius"/>
    </source>
</evidence>
<comment type="similarity">
    <text evidence="1">Belongs to the 'GDSL' lipolytic enzyme family.</text>
</comment>
<dbReference type="OMA" id="FPPNGRY"/>
<dbReference type="InterPro" id="IPR035669">
    <property type="entry name" value="SGNH_plant_lipase-like"/>
</dbReference>
<proteinExistence type="inferred from homology"/>
<dbReference type="CDD" id="cd01837">
    <property type="entry name" value="SGNH_plant_lipase_like"/>
    <property type="match status" value="1"/>
</dbReference>
<sequence length="538" mass="59179">MKYFMGNDELFIISYYKKIINTIVIYSMIIATFMQIHGHAIEFPEKGKVPAFIVFGDSIVDPGNNNYIETVGRADFPPYGRDFPGGVATGRYSNGKIPSDFFAEELGIKEFVPPYLDPKLNINDLVTGVSFAFGAAGYDPDSAKLANVMTLQDQLNLFRGYIKKLKDAVGENTTSTIISQSVYLVCAGSNDITNTYFSLPFARLHYKNVSAYTGVMVNWASSFVQELYALGARRIGVISAPPCGCLPSQRTLHGGLFRSCVKEENEASILFNNKLFIELNSLNQKLVGSRFVYLDIYNPLLDLINNPSQSEFLQKGKVPAALVFGDSIVDPGNNNYIKTIGRADFPPYGRDFPGGVATGRFGNGKIPSDFFAEELGIKDFVPPYLDPTLNISDLLTGVSFASGAAGYDPKSAKLAVSLFERLRYNVSTYTGMMVNWASSFVQELYELGARRIGVISAPPCGCFPSQRTLHGGLFRSCVKDENEAAIIFNNKLFPELNSLNQKLAGSRFVYLDIYNPLLNLINNPSQSGTHSALFSSLQ</sequence>
<name>A0A803MHQ4_CHEQI</name>
<dbReference type="Proteomes" id="UP000596660">
    <property type="component" value="Unplaced"/>
</dbReference>
<organism evidence="3 4">
    <name type="scientific">Chenopodium quinoa</name>
    <name type="common">Quinoa</name>
    <dbReference type="NCBI Taxonomy" id="63459"/>
    <lineage>
        <taxon>Eukaryota</taxon>
        <taxon>Viridiplantae</taxon>
        <taxon>Streptophyta</taxon>
        <taxon>Embryophyta</taxon>
        <taxon>Tracheophyta</taxon>
        <taxon>Spermatophyta</taxon>
        <taxon>Magnoliopsida</taxon>
        <taxon>eudicotyledons</taxon>
        <taxon>Gunneridae</taxon>
        <taxon>Pentapetalae</taxon>
        <taxon>Caryophyllales</taxon>
        <taxon>Chenopodiaceae</taxon>
        <taxon>Chenopodioideae</taxon>
        <taxon>Atripliceae</taxon>
        <taxon>Chenopodium</taxon>
    </lineage>
</organism>
<dbReference type="GO" id="GO:0016788">
    <property type="term" value="F:hydrolase activity, acting on ester bonds"/>
    <property type="evidence" value="ECO:0007669"/>
    <property type="project" value="InterPro"/>
</dbReference>
<reference evidence="3" key="1">
    <citation type="journal article" date="2017" name="Nature">
        <title>The genome of Chenopodium quinoa.</title>
        <authorList>
            <person name="Jarvis D.E."/>
            <person name="Ho Y.S."/>
            <person name="Lightfoot D.J."/>
            <person name="Schmoeckel S.M."/>
            <person name="Li B."/>
            <person name="Borm T.J.A."/>
            <person name="Ohyanagi H."/>
            <person name="Mineta K."/>
            <person name="Michell C.T."/>
            <person name="Saber N."/>
            <person name="Kharbatia N.M."/>
            <person name="Rupper R.R."/>
            <person name="Sharp A.R."/>
            <person name="Dally N."/>
            <person name="Boughton B.A."/>
            <person name="Woo Y.H."/>
            <person name="Gao G."/>
            <person name="Schijlen E.G.W.M."/>
            <person name="Guo X."/>
            <person name="Momin A.A."/>
            <person name="Negrao S."/>
            <person name="Al-Babili S."/>
            <person name="Gehring C."/>
            <person name="Roessner U."/>
            <person name="Jung C."/>
            <person name="Murphy K."/>
            <person name="Arold S.T."/>
            <person name="Gojobori T."/>
            <person name="van der Linden C.G."/>
            <person name="van Loo E.N."/>
            <person name="Jellen E.N."/>
            <person name="Maughan P.J."/>
            <person name="Tester M."/>
        </authorList>
    </citation>
    <scope>NUCLEOTIDE SEQUENCE [LARGE SCALE GENOMIC DNA]</scope>
    <source>
        <strain evidence="3">cv. PI 614886</strain>
    </source>
</reference>
<keyword evidence="2" id="KW-0472">Membrane</keyword>
<dbReference type="InterPro" id="IPR001087">
    <property type="entry name" value="GDSL"/>
</dbReference>
<feature type="transmembrane region" description="Helical" evidence="2">
    <location>
        <begin position="20"/>
        <end position="38"/>
    </location>
</feature>
<dbReference type="EnsemblPlants" id="AUR62029506-RA">
    <property type="protein sequence ID" value="AUR62029506-RA:cds"/>
    <property type="gene ID" value="AUR62029506"/>
</dbReference>
<dbReference type="InterPro" id="IPR036514">
    <property type="entry name" value="SGNH_hydro_sf"/>
</dbReference>
<keyword evidence="2" id="KW-0812">Transmembrane</keyword>
<dbReference type="InterPro" id="IPR050592">
    <property type="entry name" value="GDSL_lipolytic_enzyme"/>
</dbReference>
<reference evidence="3" key="2">
    <citation type="submission" date="2021-03" db="UniProtKB">
        <authorList>
            <consortium name="EnsemblPlants"/>
        </authorList>
    </citation>
    <scope>IDENTIFICATION</scope>
</reference>
<accession>A0A803MHQ4</accession>
<dbReference type="FunFam" id="3.40.50.1110:FF:000003">
    <property type="entry name" value="GDSL esterase/lipase APG"/>
    <property type="match status" value="1"/>
</dbReference>
<evidence type="ECO:0000313" key="4">
    <source>
        <dbReference type="Proteomes" id="UP000596660"/>
    </source>
</evidence>
<dbReference type="GO" id="GO:0005576">
    <property type="term" value="C:extracellular region"/>
    <property type="evidence" value="ECO:0007669"/>
    <property type="project" value="TreeGrafter"/>
</dbReference>
<keyword evidence="2" id="KW-1133">Transmembrane helix</keyword>
<dbReference type="Gene3D" id="3.40.50.1110">
    <property type="entry name" value="SGNH hydrolase"/>
    <property type="match status" value="2"/>
</dbReference>
<evidence type="ECO:0000313" key="3">
    <source>
        <dbReference type="EnsemblPlants" id="AUR62029506-RA:cds"/>
    </source>
</evidence>
<dbReference type="PANTHER" id="PTHR45642:SF95">
    <property type="entry name" value="GDSL-LIKE LIPASE_ACYLHYDROLASE FAMILY PROTEIN, EXPRESSED"/>
    <property type="match status" value="1"/>
</dbReference>
<keyword evidence="4" id="KW-1185">Reference proteome</keyword>
<dbReference type="Pfam" id="PF00657">
    <property type="entry name" value="Lipase_GDSL"/>
    <property type="match status" value="1"/>
</dbReference>
<protein>
    <submittedName>
        <fullName evidence="3">Uncharacterized protein</fullName>
    </submittedName>
</protein>
<dbReference type="AlphaFoldDB" id="A0A803MHQ4"/>